<dbReference type="NCBIfam" id="TIGR00080">
    <property type="entry name" value="pimt"/>
    <property type="match status" value="1"/>
</dbReference>
<gene>
    <name evidence="7 8" type="primary">pcm</name>
    <name evidence="8" type="ORF">GCM10011352_37850</name>
</gene>
<dbReference type="InterPro" id="IPR000682">
    <property type="entry name" value="PCMT"/>
</dbReference>
<keyword evidence="3 7" id="KW-0963">Cytoplasm</keyword>
<keyword evidence="9" id="KW-1185">Reference proteome</keyword>
<evidence type="ECO:0000313" key="8">
    <source>
        <dbReference type="EMBL" id="GGC07977.1"/>
    </source>
</evidence>
<sequence length="222" mass="25046">MNEVHFQGIGMTSKRTRDRLINRLREQGIQNEKVLNVIRDTPRHIFIDEALSHRAYEDTALPIGFNQTISQPYIVARMTELLLEDGPRQNVLEVGTGSGYQTAILAQLVGQVFSVERIRGLQEKARKRMQQLRLRNVMFRHTDGGMGWPDKGPFDGIMVTAAPENVPQELLDQLAVGGVLVIPVGDGQGQVLMKIRRVAEDQYERKVLEPVRFVPLLAGVIR</sequence>
<protein>
    <recommendedName>
        <fullName evidence="7">Protein-L-isoaspartate O-methyltransferase</fullName>
        <ecNumber evidence="7">2.1.1.77</ecNumber>
    </recommendedName>
    <alternativeName>
        <fullName evidence="7">L-isoaspartyl protein carboxyl methyltransferase</fullName>
    </alternativeName>
    <alternativeName>
        <fullName evidence="7">Protein L-isoaspartyl methyltransferase</fullName>
    </alternativeName>
    <alternativeName>
        <fullName evidence="7">Protein-beta-aspartate methyltransferase</fullName>
        <shortName evidence="7">PIMT</shortName>
    </alternativeName>
</protein>
<evidence type="ECO:0000256" key="2">
    <source>
        <dbReference type="ARBA" id="ARBA00005369"/>
    </source>
</evidence>
<comment type="catalytic activity">
    <reaction evidence="7">
        <text>[protein]-L-isoaspartate + S-adenosyl-L-methionine = [protein]-L-isoaspartate alpha-methyl ester + S-adenosyl-L-homocysteine</text>
        <dbReference type="Rhea" id="RHEA:12705"/>
        <dbReference type="Rhea" id="RHEA-COMP:12143"/>
        <dbReference type="Rhea" id="RHEA-COMP:12144"/>
        <dbReference type="ChEBI" id="CHEBI:57856"/>
        <dbReference type="ChEBI" id="CHEBI:59789"/>
        <dbReference type="ChEBI" id="CHEBI:90596"/>
        <dbReference type="ChEBI" id="CHEBI:90598"/>
        <dbReference type="EC" id="2.1.1.77"/>
    </reaction>
</comment>
<comment type="similarity">
    <text evidence="2 7">Belongs to the methyltransferase superfamily. L-isoaspartyl/D-aspartyl protein methyltransferase family.</text>
</comment>
<dbReference type="Proteomes" id="UP000629025">
    <property type="component" value="Unassembled WGS sequence"/>
</dbReference>
<name>A0ABQ1KRL7_9GAMM</name>
<proteinExistence type="inferred from homology"/>
<accession>A0ABQ1KRL7</accession>
<keyword evidence="5 7" id="KW-0808">Transferase</keyword>
<organism evidence="8 9">
    <name type="scientific">Marinobacterium zhoushanense</name>
    <dbReference type="NCBI Taxonomy" id="1679163"/>
    <lineage>
        <taxon>Bacteria</taxon>
        <taxon>Pseudomonadati</taxon>
        <taxon>Pseudomonadota</taxon>
        <taxon>Gammaproteobacteria</taxon>
        <taxon>Oceanospirillales</taxon>
        <taxon>Oceanospirillaceae</taxon>
        <taxon>Marinobacterium</taxon>
    </lineage>
</organism>
<evidence type="ECO:0000313" key="9">
    <source>
        <dbReference type="Proteomes" id="UP000629025"/>
    </source>
</evidence>
<dbReference type="Pfam" id="PF01135">
    <property type="entry name" value="PCMT"/>
    <property type="match status" value="1"/>
</dbReference>
<reference evidence="9" key="1">
    <citation type="journal article" date="2019" name="Int. J. Syst. Evol. Microbiol.">
        <title>The Global Catalogue of Microorganisms (GCM) 10K type strain sequencing project: providing services to taxonomists for standard genome sequencing and annotation.</title>
        <authorList>
            <consortium name="The Broad Institute Genomics Platform"/>
            <consortium name="The Broad Institute Genome Sequencing Center for Infectious Disease"/>
            <person name="Wu L."/>
            <person name="Ma J."/>
        </authorList>
    </citation>
    <scope>NUCLEOTIDE SEQUENCE [LARGE SCALE GENOMIC DNA]</scope>
    <source>
        <strain evidence="9">CGMCC 1.15341</strain>
    </source>
</reference>
<comment type="function">
    <text evidence="7">Catalyzes the methyl esterification of L-isoaspartyl residues in peptides and proteins that result from spontaneous decomposition of normal L-aspartyl and L-asparaginyl residues. It plays a role in the repair and/or degradation of damaged proteins.</text>
</comment>
<dbReference type="SUPFAM" id="SSF53335">
    <property type="entry name" value="S-adenosyl-L-methionine-dependent methyltransferases"/>
    <property type="match status" value="1"/>
</dbReference>
<dbReference type="CDD" id="cd02440">
    <property type="entry name" value="AdoMet_MTases"/>
    <property type="match status" value="1"/>
</dbReference>
<keyword evidence="6 7" id="KW-0949">S-adenosyl-L-methionine</keyword>
<evidence type="ECO:0000256" key="5">
    <source>
        <dbReference type="ARBA" id="ARBA00022679"/>
    </source>
</evidence>
<keyword evidence="4 7" id="KW-0489">Methyltransferase</keyword>
<dbReference type="PANTHER" id="PTHR11579:SF0">
    <property type="entry name" value="PROTEIN-L-ISOASPARTATE(D-ASPARTATE) O-METHYLTRANSFERASE"/>
    <property type="match status" value="1"/>
</dbReference>
<dbReference type="PANTHER" id="PTHR11579">
    <property type="entry name" value="PROTEIN-L-ISOASPARTATE O-METHYLTRANSFERASE"/>
    <property type="match status" value="1"/>
</dbReference>
<dbReference type="Gene3D" id="3.40.50.150">
    <property type="entry name" value="Vaccinia Virus protein VP39"/>
    <property type="match status" value="1"/>
</dbReference>
<feature type="active site" evidence="7">
    <location>
        <position position="70"/>
    </location>
</feature>
<dbReference type="NCBIfam" id="NF001453">
    <property type="entry name" value="PRK00312.1"/>
    <property type="match status" value="1"/>
</dbReference>
<evidence type="ECO:0000256" key="1">
    <source>
        <dbReference type="ARBA" id="ARBA00004496"/>
    </source>
</evidence>
<evidence type="ECO:0000256" key="4">
    <source>
        <dbReference type="ARBA" id="ARBA00022603"/>
    </source>
</evidence>
<dbReference type="HAMAP" id="MF_00090">
    <property type="entry name" value="PIMT"/>
    <property type="match status" value="1"/>
</dbReference>
<dbReference type="EC" id="2.1.1.77" evidence="7"/>
<comment type="subcellular location">
    <subcellularLocation>
        <location evidence="1 7">Cytoplasm</location>
    </subcellularLocation>
</comment>
<evidence type="ECO:0000256" key="6">
    <source>
        <dbReference type="ARBA" id="ARBA00022691"/>
    </source>
</evidence>
<comment type="caution">
    <text evidence="8">The sequence shown here is derived from an EMBL/GenBank/DDBJ whole genome shotgun (WGS) entry which is preliminary data.</text>
</comment>
<evidence type="ECO:0000256" key="3">
    <source>
        <dbReference type="ARBA" id="ARBA00022490"/>
    </source>
</evidence>
<dbReference type="EMBL" id="BMIJ01000008">
    <property type="protein sequence ID" value="GGC07977.1"/>
    <property type="molecule type" value="Genomic_DNA"/>
</dbReference>
<dbReference type="InterPro" id="IPR029063">
    <property type="entry name" value="SAM-dependent_MTases_sf"/>
</dbReference>
<evidence type="ECO:0000256" key="7">
    <source>
        <dbReference type="HAMAP-Rule" id="MF_00090"/>
    </source>
</evidence>